<dbReference type="AlphaFoldDB" id="A0A7M2Y7P9"/>
<dbReference type="NCBIfam" id="TIGR01200">
    <property type="entry name" value="GLPGLI"/>
    <property type="match status" value="1"/>
</dbReference>
<name>A0A7M2Y7P9_9FLAO</name>
<dbReference type="KEGG" id="kfa:Q73A0000_05470"/>
<dbReference type="InterPro" id="IPR005901">
    <property type="entry name" value="GLPGLI"/>
</dbReference>
<feature type="signal peptide" evidence="1">
    <location>
        <begin position="1"/>
        <end position="26"/>
    </location>
</feature>
<evidence type="ECO:0000256" key="1">
    <source>
        <dbReference type="SAM" id="SignalP"/>
    </source>
</evidence>
<sequence>MSQKIKQTMKKLKILLFLTLTNMAFAQNKLFLYEYKFIPDSANKDNLKEELMILNIQKDRSEFYSSERYASDSTQLAQSKKGIMAMPFNKVMVNDRVIKYPHSNLINYITIMFWDKYTVKQDIDLKWHLENSFDTILGYKVQKATTDFGGRKWTAWFTKEIPIQDGPYKFKTLPGLILKVEDSTKNHSFELIGIKGNTTKFDYPNVNNSKGYNLNYDQYVTKYKNFRKNPTADLVGKIPDQRDANGNFRTSTQIIKELNDQWVERLKKDNNIIEIDLLK</sequence>
<dbReference type="Proteomes" id="UP000594195">
    <property type="component" value="Chromosome"/>
</dbReference>
<reference evidence="2 3" key="1">
    <citation type="submission" date="2019-05" db="EMBL/GenBank/DDBJ databases">
        <title>Chryseobacterium sp. isolated from King George Island, maritime Antarctica.</title>
        <authorList>
            <person name="Peng X."/>
        </authorList>
    </citation>
    <scope>NUCLEOTIDE SEQUENCE [LARGE SCALE GENOMIC DNA]</scope>
    <source>
        <strain evidence="2 3">7-3A</strain>
    </source>
</reference>
<dbReference type="Pfam" id="PF22252">
    <property type="entry name" value="PNGase_F-II_N"/>
    <property type="match status" value="1"/>
</dbReference>
<feature type="chain" id="PRO_5032506162" evidence="1">
    <location>
        <begin position="27"/>
        <end position="279"/>
    </location>
</feature>
<keyword evidence="1" id="KW-0732">Signal</keyword>
<proteinExistence type="predicted"/>
<organism evidence="2 3">
    <name type="scientific">Kaistella flava</name>
    <name type="common">ex Peng et al. 2021</name>
    <dbReference type="NCBI Taxonomy" id="2038776"/>
    <lineage>
        <taxon>Bacteria</taxon>
        <taxon>Pseudomonadati</taxon>
        <taxon>Bacteroidota</taxon>
        <taxon>Flavobacteriia</taxon>
        <taxon>Flavobacteriales</taxon>
        <taxon>Weeksellaceae</taxon>
        <taxon>Chryseobacterium group</taxon>
        <taxon>Kaistella</taxon>
    </lineage>
</organism>
<accession>A0A7M2Y7P9</accession>
<keyword evidence="3" id="KW-1185">Reference proteome</keyword>
<dbReference type="EMBL" id="CP040442">
    <property type="protein sequence ID" value="QOW09849.1"/>
    <property type="molecule type" value="Genomic_DNA"/>
</dbReference>
<protein>
    <submittedName>
        <fullName evidence="2">GLPGLI family protein</fullName>
    </submittedName>
</protein>
<evidence type="ECO:0000313" key="2">
    <source>
        <dbReference type="EMBL" id="QOW09849.1"/>
    </source>
</evidence>
<gene>
    <name evidence="2" type="ORF">Q73A0000_05470</name>
</gene>
<evidence type="ECO:0000313" key="3">
    <source>
        <dbReference type="Proteomes" id="UP000594195"/>
    </source>
</evidence>